<evidence type="ECO:0000256" key="1">
    <source>
        <dbReference type="SAM" id="Phobius"/>
    </source>
</evidence>
<feature type="transmembrane region" description="Helical" evidence="1">
    <location>
        <begin position="62"/>
        <end position="82"/>
    </location>
</feature>
<feature type="transmembrane region" description="Helical" evidence="1">
    <location>
        <begin position="143"/>
        <end position="162"/>
    </location>
</feature>
<feature type="transmembrane region" description="Helical" evidence="1">
    <location>
        <begin position="88"/>
        <end position="109"/>
    </location>
</feature>
<organism evidence="2 3">
    <name type="scientific">Luteibaculum oceani</name>
    <dbReference type="NCBI Taxonomy" id="1294296"/>
    <lineage>
        <taxon>Bacteria</taxon>
        <taxon>Pseudomonadati</taxon>
        <taxon>Bacteroidota</taxon>
        <taxon>Flavobacteriia</taxon>
        <taxon>Flavobacteriales</taxon>
        <taxon>Luteibaculaceae</taxon>
        <taxon>Luteibaculum</taxon>
    </lineage>
</organism>
<protein>
    <recommendedName>
        <fullName evidence="4">Ceramidase</fullName>
    </recommendedName>
</protein>
<keyword evidence="1" id="KW-0472">Membrane</keyword>
<comment type="caution">
    <text evidence="2">The sequence shown here is derived from an EMBL/GenBank/DDBJ whole genome shotgun (WGS) entry which is preliminary data.</text>
</comment>
<dbReference type="AlphaFoldDB" id="A0A5C6UUE0"/>
<name>A0A5C6UUE0_9FLAO</name>
<dbReference type="OrthoDB" id="946254at2"/>
<dbReference type="Proteomes" id="UP000321168">
    <property type="component" value="Unassembled WGS sequence"/>
</dbReference>
<dbReference type="RefSeq" id="WP_147015242.1">
    <property type="nucleotide sequence ID" value="NZ_VORB01000010.1"/>
</dbReference>
<dbReference type="EMBL" id="VORB01000010">
    <property type="protein sequence ID" value="TXC76240.1"/>
    <property type="molecule type" value="Genomic_DNA"/>
</dbReference>
<feature type="transmembrane region" description="Helical" evidence="1">
    <location>
        <begin position="169"/>
        <end position="188"/>
    </location>
</feature>
<feature type="transmembrane region" description="Helical" evidence="1">
    <location>
        <begin position="200"/>
        <end position="218"/>
    </location>
</feature>
<keyword evidence="1" id="KW-0812">Transmembrane</keyword>
<keyword evidence="3" id="KW-1185">Reference proteome</keyword>
<evidence type="ECO:0000313" key="2">
    <source>
        <dbReference type="EMBL" id="TXC76240.1"/>
    </source>
</evidence>
<feature type="transmembrane region" description="Helical" evidence="1">
    <location>
        <begin position="116"/>
        <end position="137"/>
    </location>
</feature>
<gene>
    <name evidence="2" type="ORF">FRX97_10865</name>
</gene>
<sequence length="233" mass="26821">MEPSSNAPTILTMRDGGPLYTETNLDQFIVEPFNTISALLFLFLAGYWYLRLRGQFGKFKFLTAATITLTVGAVGGTIYHAFRLDAFFMYMDWVPIVLLCWAAAVFFVYRLSNSFWVAAGMLILSLVSQILVFRFVPDHQSTNISYAIMGFMVVVPTVWNIIKSRFFQWWWVAYAFGAFSLALLFRILDPLQLISIGTHFLWHSFGFLACHFMFKYIFELQKARKMQPSVVSV</sequence>
<reference evidence="2 3" key="1">
    <citation type="submission" date="2019-08" db="EMBL/GenBank/DDBJ databases">
        <title>Genome of Luteibaculum oceani JCM 18817.</title>
        <authorList>
            <person name="Bowman J.P."/>
        </authorList>
    </citation>
    <scope>NUCLEOTIDE SEQUENCE [LARGE SCALE GENOMIC DNA]</scope>
    <source>
        <strain evidence="2 3">JCM 18817</strain>
    </source>
</reference>
<evidence type="ECO:0008006" key="4">
    <source>
        <dbReference type="Google" id="ProtNLM"/>
    </source>
</evidence>
<keyword evidence="1" id="KW-1133">Transmembrane helix</keyword>
<feature type="transmembrane region" description="Helical" evidence="1">
    <location>
        <begin position="33"/>
        <end position="50"/>
    </location>
</feature>
<proteinExistence type="predicted"/>
<accession>A0A5C6UUE0</accession>
<evidence type="ECO:0000313" key="3">
    <source>
        <dbReference type="Proteomes" id="UP000321168"/>
    </source>
</evidence>